<comment type="similarity">
    <text evidence="1">Belongs to the PemK/MazF family.</text>
</comment>
<keyword evidence="2" id="KW-1277">Toxin-antitoxin system</keyword>
<dbReference type="Pfam" id="PF02452">
    <property type="entry name" value="PemK_toxin"/>
    <property type="match status" value="1"/>
</dbReference>
<keyword evidence="4" id="KW-1185">Reference proteome</keyword>
<dbReference type="Gene3D" id="2.30.30.110">
    <property type="match status" value="1"/>
</dbReference>
<dbReference type="RefSeq" id="WP_269311040.1">
    <property type="nucleotide sequence ID" value="NZ_CP114052.1"/>
</dbReference>
<evidence type="ECO:0000313" key="4">
    <source>
        <dbReference type="Proteomes" id="UP001164187"/>
    </source>
</evidence>
<dbReference type="Proteomes" id="UP001164187">
    <property type="component" value="Chromosome"/>
</dbReference>
<reference evidence="3" key="1">
    <citation type="submission" date="2022-12" db="EMBL/GenBank/DDBJ databases">
        <title>Peptostreptococcus.</title>
        <authorList>
            <person name="Lee S.H."/>
        </authorList>
    </citation>
    <scope>NUCLEOTIDE SEQUENCE</scope>
    <source>
        <strain evidence="3">CBA3647</strain>
    </source>
</reference>
<protein>
    <submittedName>
        <fullName evidence="3">Type II toxin-antitoxin system PemK/MazF family toxin</fullName>
    </submittedName>
</protein>
<accession>A0ABY7JPF7</accession>
<proteinExistence type="inferred from homology"/>
<dbReference type="EMBL" id="CP114052">
    <property type="protein sequence ID" value="WAW14369.1"/>
    <property type="molecule type" value="Genomic_DNA"/>
</dbReference>
<gene>
    <name evidence="3" type="ORF">O0R46_07100</name>
</gene>
<dbReference type="InterPro" id="IPR011067">
    <property type="entry name" value="Plasmid_toxin/cell-grow_inhib"/>
</dbReference>
<name>A0ABY7JPF7_9FIRM</name>
<evidence type="ECO:0000256" key="2">
    <source>
        <dbReference type="ARBA" id="ARBA00022649"/>
    </source>
</evidence>
<evidence type="ECO:0000313" key="3">
    <source>
        <dbReference type="EMBL" id="WAW14369.1"/>
    </source>
</evidence>
<dbReference type="SUPFAM" id="SSF50118">
    <property type="entry name" value="Cell growth inhibitor/plasmid maintenance toxic component"/>
    <property type="match status" value="1"/>
</dbReference>
<evidence type="ECO:0000256" key="1">
    <source>
        <dbReference type="ARBA" id="ARBA00007521"/>
    </source>
</evidence>
<organism evidence="3 4">
    <name type="scientific">Peptostreptococcus equinus</name>
    <dbReference type="NCBI Taxonomy" id="3003601"/>
    <lineage>
        <taxon>Bacteria</taxon>
        <taxon>Bacillati</taxon>
        <taxon>Bacillota</taxon>
        <taxon>Clostridia</taxon>
        <taxon>Peptostreptococcales</taxon>
        <taxon>Peptostreptococcaceae</taxon>
        <taxon>Peptostreptococcus</taxon>
    </lineage>
</organism>
<dbReference type="InterPro" id="IPR003477">
    <property type="entry name" value="PemK-like"/>
</dbReference>
<sequence length="116" mass="13502">MGIEIYGVYLVDFKQNVGGEISGKHYALVLSKIASKDKTLLVAPITSKKTGTKYRGGLTIDCTKYQTNPTYNKAFIKVRKIREVDKSRVIKKQIYKLDSDDIKRFEEYFKYFFRLE</sequence>